<keyword evidence="3" id="KW-1185">Reference proteome</keyword>
<evidence type="ECO:0000256" key="1">
    <source>
        <dbReference type="SAM" id="Phobius"/>
    </source>
</evidence>
<keyword evidence="1" id="KW-0812">Transmembrane</keyword>
<protein>
    <submittedName>
        <fullName evidence="2">Uncharacterized protein</fullName>
    </submittedName>
</protein>
<dbReference type="EMBL" id="CAWUPB010000858">
    <property type="protein sequence ID" value="CAK7327711.1"/>
    <property type="molecule type" value="Genomic_DNA"/>
</dbReference>
<reference evidence="2 3" key="1">
    <citation type="submission" date="2024-01" db="EMBL/GenBank/DDBJ databases">
        <authorList>
            <person name="Waweru B."/>
        </authorList>
    </citation>
    <scope>NUCLEOTIDE SEQUENCE [LARGE SCALE GENOMIC DNA]</scope>
</reference>
<feature type="transmembrane region" description="Helical" evidence="1">
    <location>
        <begin position="6"/>
        <end position="23"/>
    </location>
</feature>
<sequence length="57" mass="6658">MENIHVSQLIMYLAATMIQNLSIRRQFGIRAKVCFHLYVGRIKGCLQKELDELDDYA</sequence>
<dbReference type="AlphaFoldDB" id="A0AAV1R5W1"/>
<evidence type="ECO:0000313" key="2">
    <source>
        <dbReference type="EMBL" id="CAK7327711.1"/>
    </source>
</evidence>
<keyword evidence="1" id="KW-1133">Transmembrane helix</keyword>
<gene>
    <name evidence="2" type="ORF">DCAF_LOCUS5427</name>
</gene>
<comment type="caution">
    <text evidence="2">The sequence shown here is derived from an EMBL/GenBank/DDBJ whole genome shotgun (WGS) entry which is preliminary data.</text>
</comment>
<dbReference type="Proteomes" id="UP001314170">
    <property type="component" value="Unassembled WGS sequence"/>
</dbReference>
<evidence type="ECO:0000313" key="3">
    <source>
        <dbReference type="Proteomes" id="UP001314170"/>
    </source>
</evidence>
<organism evidence="2 3">
    <name type="scientific">Dovyalis caffra</name>
    <dbReference type="NCBI Taxonomy" id="77055"/>
    <lineage>
        <taxon>Eukaryota</taxon>
        <taxon>Viridiplantae</taxon>
        <taxon>Streptophyta</taxon>
        <taxon>Embryophyta</taxon>
        <taxon>Tracheophyta</taxon>
        <taxon>Spermatophyta</taxon>
        <taxon>Magnoliopsida</taxon>
        <taxon>eudicotyledons</taxon>
        <taxon>Gunneridae</taxon>
        <taxon>Pentapetalae</taxon>
        <taxon>rosids</taxon>
        <taxon>fabids</taxon>
        <taxon>Malpighiales</taxon>
        <taxon>Salicaceae</taxon>
        <taxon>Flacourtieae</taxon>
        <taxon>Dovyalis</taxon>
    </lineage>
</organism>
<keyword evidence="1" id="KW-0472">Membrane</keyword>
<proteinExistence type="predicted"/>
<name>A0AAV1R5W1_9ROSI</name>
<accession>A0AAV1R5W1</accession>